<comment type="caution">
    <text evidence="2">The sequence shown here is derived from an EMBL/GenBank/DDBJ whole genome shotgun (WGS) entry which is preliminary data.</text>
</comment>
<protein>
    <submittedName>
        <fullName evidence="2">4-carboxymuconolactone decarboxylase</fullName>
    </submittedName>
</protein>
<dbReference type="RefSeq" id="WP_344732621.1">
    <property type="nucleotide sequence ID" value="NZ_BAAAZH010000011.1"/>
</dbReference>
<dbReference type="InterPro" id="IPR012788">
    <property type="entry name" value="Decarb_PcaC"/>
</dbReference>
<dbReference type="Pfam" id="PF02627">
    <property type="entry name" value="CMD"/>
    <property type="match status" value="1"/>
</dbReference>
<dbReference type="Gene3D" id="1.20.1290.10">
    <property type="entry name" value="AhpD-like"/>
    <property type="match status" value="1"/>
</dbReference>
<evidence type="ECO:0000259" key="1">
    <source>
        <dbReference type="Pfam" id="PF02627"/>
    </source>
</evidence>
<evidence type="ECO:0000313" key="3">
    <source>
        <dbReference type="Proteomes" id="UP001501495"/>
    </source>
</evidence>
<dbReference type="EMBL" id="BAAAZH010000011">
    <property type="protein sequence ID" value="GAA4115529.1"/>
    <property type="molecule type" value="Genomic_DNA"/>
</dbReference>
<feature type="domain" description="Carboxymuconolactone decarboxylase-like" evidence="1">
    <location>
        <begin position="35"/>
        <end position="117"/>
    </location>
</feature>
<gene>
    <name evidence="2" type="primary">pcaC</name>
    <name evidence="2" type="ORF">GCM10022215_14450</name>
</gene>
<dbReference type="PANTHER" id="PTHR33570:SF2">
    <property type="entry name" value="CARBOXYMUCONOLACTONE DECARBOXYLASE-LIKE DOMAIN-CONTAINING PROTEIN"/>
    <property type="match status" value="1"/>
</dbReference>
<dbReference type="Proteomes" id="UP001501495">
    <property type="component" value="Unassembled WGS sequence"/>
</dbReference>
<dbReference type="PANTHER" id="PTHR33570">
    <property type="entry name" value="4-CARBOXYMUCONOLACTONE DECARBOXYLASE FAMILY PROTEIN"/>
    <property type="match status" value="1"/>
</dbReference>
<name>A0ABP7XGU5_9ACTN</name>
<dbReference type="SUPFAM" id="SSF69118">
    <property type="entry name" value="AhpD-like"/>
    <property type="match status" value="1"/>
</dbReference>
<dbReference type="InterPro" id="IPR029032">
    <property type="entry name" value="AhpD-like"/>
</dbReference>
<sequence length="131" mass="14312">MSDDRYEAGMRVRREVLGDAHVDRATAAATDLTRDFQRFITETAWGSVWTRPGLDRRSRSMITLTALIARGHHEEFAMHVRAALRNGLTPAEIGEVILQSAIYCGVPDANTAFRIAQQVLAEEADGSAGGA</sequence>
<reference evidence="3" key="1">
    <citation type="journal article" date="2019" name="Int. J. Syst. Evol. Microbiol.">
        <title>The Global Catalogue of Microorganisms (GCM) 10K type strain sequencing project: providing services to taxonomists for standard genome sequencing and annotation.</title>
        <authorList>
            <consortium name="The Broad Institute Genomics Platform"/>
            <consortium name="The Broad Institute Genome Sequencing Center for Infectious Disease"/>
            <person name="Wu L."/>
            <person name="Ma J."/>
        </authorList>
    </citation>
    <scope>NUCLEOTIDE SEQUENCE [LARGE SCALE GENOMIC DNA]</scope>
    <source>
        <strain evidence="3">JCM 16703</strain>
    </source>
</reference>
<dbReference type="InterPro" id="IPR003779">
    <property type="entry name" value="CMD-like"/>
</dbReference>
<dbReference type="NCBIfam" id="TIGR02425">
    <property type="entry name" value="decarb_PcaC"/>
    <property type="match status" value="1"/>
</dbReference>
<dbReference type="InterPro" id="IPR052512">
    <property type="entry name" value="4CMD/NDH-1_regulator"/>
</dbReference>
<accession>A0ABP7XGU5</accession>
<organism evidence="2 3">
    <name type="scientific">Nocardioides fonticola</name>
    <dbReference type="NCBI Taxonomy" id="450363"/>
    <lineage>
        <taxon>Bacteria</taxon>
        <taxon>Bacillati</taxon>
        <taxon>Actinomycetota</taxon>
        <taxon>Actinomycetes</taxon>
        <taxon>Propionibacteriales</taxon>
        <taxon>Nocardioidaceae</taxon>
        <taxon>Nocardioides</taxon>
    </lineage>
</organism>
<keyword evidence="3" id="KW-1185">Reference proteome</keyword>
<evidence type="ECO:0000313" key="2">
    <source>
        <dbReference type="EMBL" id="GAA4115529.1"/>
    </source>
</evidence>
<proteinExistence type="predicted"/>